<proteinExistence type="predicted"/>
<accession>I2FRK4</accession>
<dbReference type="HOGENOM" id="CLU_001650_21_5_1"/>
<sequence length="268" mass="30740">MPPSTNIVNTHWVLKIKMAANLVPTKFKARLVVRGVTQKEGINYVEIFALVALIQSIRGVLVIAAVQNWEVDLIDIKQVYLNSSLQHDVYLRPPVGTKVPQGKVLKLIKGLYGLKQSSREWNAKLDSHLQRISFHCMPSAPCLYTRGLGEQITVITVYVDYMLITSPSQEEVIHMKAEIMDKWGTEDNRPIKEFLRIKITRDWSQKQISLDLMAYIQAMVSKWLERTNQKSWIPMLIIMMIAESSTCVSKQIKQYQELVGQLLWVSNT</sequence>
<dbReference type="Proteomes" id="UP000006174">
    <property type="component" value="Unassembled WGS sequence"/>
</dbReference>
<evidence type="ECO:0000313" key="3">
    <source>
        <dbReference type="Proteomes" id="UP000006174"/>
    </source>
</evidence>
<gene>
    <name evidence="2" type="ORF">UHOR_13779</name>
</gene>
<organism evidence="2 3">
    <name type="scientific">Ustilago hordei</name>
    <name type="common">Barley covered smut fungus</name>
    <dbReference type="NCBI Taxonomy" id="120017"/>
    <lineage>
        <taxon>Eukaryota</taxon>
        <taxon>Fungi</taxon>
        <taxon>Dikarya</taxon>
        <taxon>Basidiomycota</taxon>
        <taxon>Ustilaginomycotina</taxon>
        <taxon>Ustilaginomycetes</taxon>
        <taxon>Ustilaginales</taxon>
        <taxon>Ustilaginaceae</taxon>
        <taxon>Ustilago</taxon>
    </lineage>
</organism>
<name>I2FRK4_USTHO</name>
<dbReference type="eggNOG" id="KOG0017">
    <property type="taxonomic scope" value="Eukaryota"/>
</dbReference>
<reference evidence="2 3" key="1">
    <citation type="journal article" date="2012" name="Plant Cell">
        <title>Genome comparison of barley and maize smut fungi reveals targeted loss of RNA silencing components and species-specific presence of transposable elements.</title>
        <authorList>
            <person name="Laurie J.D."/>
            <person name="Ali S."/>
            <person name="Linning R."/>
            <person name="Mannhaupt G."/>
            <person name="Wong P."/>
            <person name="Gueldener U."/>
            <person name="Muensterkoetter M."/>
            <person name="Moore R."/>
            <person name="Kahmann R."/>
            <person name="Bakkeren G."/>
            <person name="Schirawski J."/>
        </authorList>
    </citation>
    <scope>NUCLEOTIDE SEQUENCE [LARGE SCALE GENOMIC DNA]</scope>
    <source>
        <strain evidence="3">Uh4875-4</strain>
    </source>
</reference>
<feature type="domain" description="Reverse transcriptase Ty1/copia-type" evidence="1">
    <location>
        <begin position="4"/>
        <end position="235"/>
    </location>
</feature>
<dbReference type="InterPro" id="IPR043502">
    <property type="entry name" value="DNA/RNA_pol_sf"/>
</dbReference>
<protein>
    <submittedName>
        <fullName evidence="2">Conserved uncharacterized protein (N-terminal)</fullName>
    </submittedName>
</protein>
<comment type="caution">
    <text evidence="2">The sequence shown here is derived from an EMBL/GenBank/DDBJ whole genome shotgun (WGS) entry which is preliminary data.</text>
</comment>
<evidence type="ECO:0000259" key="1">
    <source>
        <dbReference type="Pfam" id="PF07727"/>
    </source>
</evidence>
<dbReference type="InterPro" id="IPR013103">
    <property type="entry name" value="RVT_2"/>
</dbReference>
<dbReference type="SUPFAM" id="SSF56672">
    <property type="entry name" value="DNA/RNA polymerases"/>
    <property type="match status" value="1"/>
</dbReference>
<dbReference type="STRING" id="1128400.I2FRK4"/>
<dbReference type="EMBL" id="CAGI01000146">
    <property type="protein sequence ID" value="CCF49547.1"/>
    <property type="molecule type" value="Genomic_DNA"/>
</dbReference>
<dbReference type="Pfam" id="PF07727">
    <property type="entry name" value="RVT_2"/>
    <property type="match status" value="1"/>
</dbReference>
<dbReference type="OMA" id="NIVNTHW"/>
<dbReference type="AlphaFoldDB" id="I2FRK4"/>
<feature type="non-terminal residue" evidence="2">
    <location>
        <position position="268"/>
    </location>
</feature>
<evidence type="ECO:0000313" key="2">
    <source>
        <dbReference type="EMBL" id="CCF49547.1"/>
    </source>
</evidence>
<keyword evidence="3" id="KW-1185">Reference proteome</keyword>